<feature type="domain" description="C2H2-type" evidence="22">
    <location>
        <begin position="2041"/>
        <end position="2068"/>
    </location>
</feature>
<evidence type="ECO:0000256" key="17">
    <source>
        <dbReference type="ARBA" id="ARBA00078709"/>
    </source>
</evidence>
<dbReference type="FunFam" id="3.30.160.60:FF:000267">
    <property type="entry name" value="Zinc finger and BTB domain-containing 49"/>
    <property type="match status" value="1"/>
</dbReference>
<feature type="region of interest" description="Disordered" evidence="20">
    <location>
        <begin position="1020"/>
        <end position="1075"/>
    </location>
</feature>
<comment type="caution">
    <text evidence="23">The sequence shown here is derived from an EMBL/GenBank/DDBJ whole genome shotgun (WGS) entry which is preliminary data.</text>
</comment>
<gene>
    <name evidence="23" type="ORF">HGM15179_004139</name>
</gene>
<dbReference type="FunFam" id="3.30.160.60:FF:000624">
    <property type="entry name" value="zinc finger protein 697"/>
    <property type="match status" value="2"/>
</dbReference>
<dbReference type="Pfam" id="PF00096">
    <property type="entry name" value="zf-C2H2"/>
    <property type="match status" value="5"/>
</dbReference>
<evidence type="ECO:0000256" key="7">
    <source>
        <dbReference type="ARBA" id="ARBA00022771"/>
    </source>
</evidence>
<sequence>MEEEIMNYLEMASQEGKQAQPFTDIFDEDEAERSFLLSKPTCFIVFGKPGSGKKTLARKLAQRWNCIFIEASEVIQTNIQQATEYGLKCQELLCEGQSIPEELVAEMILQKMESPEVAHFGYVLTGFPSLSEEYMTVPQQIEKIMSLKLKPDVFINIKYPDYELCQRISGQRQNPVSGEVYQRSQWDPNVIGKHKKEKDKDKEGEEGEEEEEEEEQDKEEEEEEEEEEEKLEPFHQLVQRPEDFLENVEKRIGIHKDIIHLPLEELLADQDRRYLIEVDGSQQPDGVFDAVVSRLQSMDIQNAAPVIRLQSEEEEETLEGKQNDELFRALSSYKLIAPRFRWRRSRWGQVCPVALKEGDIVMGNPEFAVSFLGRMYVLSSEEALKKFMLNPRPYLLPPMPTSPCKVLVFGPPFSGRTAICDVIADKYKGKVIDMDKLIQQYEEEREKIIEEVQKDAVEKAIAAITADHPEVRAMVEEAMKSASIPAAVSPQVCAEVLEGAIAELMKTNKDRFPGASERGGWVVDNYPLSQDHWSALSEKGLQPDTVVCLKNTHKEGACILRRAYLASRNENNSEILEKQTDEVLEKKEDDASKGIEETLISEEDQSPAAPFSEDGFPDTEEMEIIKRKIDLFMNDWKEVASEIKKSSPVQVVVLEIAEQTPESLLNQTVLVMEKPFKYYGWELSDEDLEEEAQDKAAEEQNGEEEEKEKENEEEEEEEESEEEEEKEDGEEGEEEEEDEDAVMQKKRLMGDTKHFCPVSLKENFVLYPGLQEHAAKYKEKIYYFATSEYRDKFLKNPEEYVAHNEPLQAPPLRMCLLGIHGAGKTTCARQIADKLGIFHIQFEEYLQELILPKTKRKVGPSFDEDQEDDNKIPEELEEFSQTMTKTKRAKRKQEVKLTDEEEAIKANLMDNTELPPEVLDKIVPDWWKKEPFRSTGFILDGFPRTSDEATYLSEQGLCPDVVVYIQVEENDILKRLFPPRLKKWKDRRHKKKEYKKKLKELKAKKRNEKMARRREELLAERQKKKEEALANKDNDEASEEEEEEEDIEAILAEEFPEEEEEEPEEEENEEDAVERMKNEISEKFESEIEMLQSVQEELEKLLIPPIQINGGRKPHIVYYQIYSKLQSLVENRRSIFEKCYPISLPLAQKMLFFSYKLLSSFGQWDPIKLSQGDVIKPQQRQGRTVFPVIHRQYIYFFSSKENSETFMTNPIKYICQPKPKLSVPVKIAFVGRPKSGKTTVAQRLASDYGFLRLSLGDAIRFVINNQPESELALEVQSHLFQGLTVPDELAIQALDVALLNHVDNATGVVIDGYPLTRKHVDLLESTKIIPVKIFEFDMDPKEVFRRALLDKENTNRRPYPEHDSKKILAIKNSCYKEHIDDIRTYYMKEHQNWCVINANHSKWKVWNTVLHEVQMVVKQMQIYLERKKEGEAASIAYLGVTPKELQDHLGECGQYCPVSLAEKGELIDCSVTPSLEFAAEFQGRYYKMASQEELEKFLSRPEVYVSSLASHPLPPPHMLPKKLTAAEALFPVKAEMQGYCPVTYLDGKQRYEALVPGNIEYAAQYQDKVYIFESEEKLQKFMRRIITLSYKEIRFDKQNCDQHGFMREQSCLSNLISLYDKAPPLIFIIKMAKTTDPSEKLIIHSKAHKDTILANFEEQRKNDFLCDITLIVENVQFRAHKALLAASSEYFSMMFVNEGEIGQSVYMLEGMVADTFGVLLEFIYTGCLCASEKSTEQILATAQLLKVTDLVWACRDYLESRSPGSAFPAESGTSVVASDRKNYDPPKRKRGRPRKIKVVQEEEEEEDSGANSAEDGQLRENNSMQNEQNYMKKDTEVEETVANEQASVRKDGEETEPACGSEAAVDVSAEKDENYDPKSEGIQNTQSRYSKRRIRRSIKLKDYKLLGDEDEKGLAKRTDGKRKRTGSEARCKDCGKVFKCNHFLAVHQRSHTGERPFTCSECGKGFSQKHSLQVHERMHTGERPYTCTVCSKALTTKHSLLEHMSLHSGQKAFTCDQCGKYFSQKRQLKSHYRLHTGRSLPECNLCRRKFMDAAQLKKHLRTHTGEKPFTCEICGKSFTAKSSLQTHIRIHRGEKPYSCDICGKSFSDSSAKRRHCILHTGKKPFACPECSLQFARLDNLKSHLKIHSKEKQFQEASAASNTSAHPEEVRNILQLQQYQLATSGGQEIQLLVTDAVHNINFMPSHNQGISIVTAESAPSMTTEHAANLALLAQPPQQLQNLLLSAQQEQAEQIQSIDVIANQIEAAQPEQMHVITLSKEALEHLHAHQGQNEQIHLAGPSHPAPHVQLAQESSQQSHSSHDTVPSQQVSGEQNQTVLVSESHQQPLSANESSHEHPIQGPAF</sequence>
<feature type="domain" description="C2H2-type" evidence="22">
    <location>
        <begin position="2125"/>
        <end position="2152"/>
    </location>
</feature>
<dbReference type="PANTHER" id="PTHR46105">
    <property type="entry name" value="AGAP004733-PA"/>
    <property type="match status" value="1"/>
</dbReference>
<dbReference type="GO" id="GO:0000981">
    <property type="term" value="F:DNA-binding transcription factor activity, RNA polymerase II-specific"/>
    <property type="evidence" value="ECO:0007669"/>
    <property type="project" value="TreeGrafter"/>
</dbReference>
<reference evidence="23" key="1">
    <citation type="submission" date="2019-04" db="EMBL/GenBank/DDBJ databases">
        <title>Genome assembly of Zosterops borbonicus 15179.</title>
        <authorList>
            <person name="Leroy T."/>
            <person name="Anselmetti Y."/>
            <person name="Tilak M.-K."/>
            <person name="Nabholz B."/>
        </authorList>
    </citation>
    <scope>NUCLEOTIDE SEQUENCE</scope>
    <source>
        <strain evidence="23">HGM_15179</strain>
        <tissue evidence="23">Muscle</tissue>
    </source>
</reference>
<keyword evidence="19" id="KW-0175">Coiled coil</keyword>
<evidence type="ECO:0000256" key="16">
    <source>
        <dbReference type="ARBA" id="ARBA00071013"/>
    </source>
</evidence>
<evidence type="ECO:0000256" key="4">
    <source>
        <dbReference type="ARBA" id="ARBA00022723"/>
    </source>
</evidence>
<dbReference type="GO" id="GO:0005524">
    <property type="term" value="F:ATP binding"/>
    <property type="evidence" value="ECO:0007669"/>
    <property type="project" value="InterPro"/>
</dbReference>
<feature type="region of interest" description="Disordered" evidence="20">
    <location>
        <begin position="188"/>
        <end position="238"/>
    </location>
</feature>
<evidence type="ECO:0000256" key="14">
    <source>
        <dbReference type="ARBA" id="ARBA00056876"/>
    </source>
</evidence>
<feature type="compositionally biased region" description="Acidic residues" evidence="20">
    <location>
        <begin position="1054"/>
        <end position="1072"/>
    </location>
</feature>
<feature type="compositionally biased region" description="Basic residues" evidence="20">
    <location>
        <begin position="1787"/>
        <end position="1797"/>
    </location>
</feature>
<feature type="compositionally biased region" description="Basic and acidic residues" evidence="20">
    <location>
        <begin position="1020"/>
        <end position="1035"/>
    </location>
</feature>
<feature type="domain" description="C2H2-type" evidence="22">
    <location>
        <begin position="1929"/>
        <end position="1956"/>
    </location>
</feature>
<dbReference type="FunFam" id="3.30.160.60:FF:001506">
    <property type="entry name" value="Zinc finger protein"/>
    <property type="match status" value="1"/>
</dbReference>
<organism evidence="23 24">
    <name type="scientific">Zosterops borbonicus</name>
    <dbReference type="NCBI Taxonomy" id="364589"/>
    <lineage>
        <taxon>Eukaryota</taxon>
        <taxon>Metazoa</taxon>
        <taxon>Chordata</taxon>
        <taxon>Craniata</taxon>
        <taxon>Vertebrata</taxon>
        <taxon>Euteleostomi</taxon>
        <taxon>Archelosauria</taxon>
        <taxon>Archosauria</taxon>
        <taxon>Dinosauria</taxon>
        <taxon>Saurischia</taxon>
        <taxon>Theropoda</taxon>
        <taxon>Coelurosauria</taxon>
        <taxon>Aves</taxon>
        <taxon>Neognathae</taxon>
        <taxon>Neoaves</taxon>
        <taxon>Telluraves</taxon>
        <taxon>Australaves</taxon>
        <taxon>Passeriformes</taxon>
        <taxon>Sylvioidea</taxon>
        <taxon>Zosteropidae</taxon>
        <taxon>Zosterops</taxon>
    </lineage>
</organism>
<dbReference type="Pfam" id="PF00406">
    <property type="entry name" value="ADK"/>
    <property type="match status" value="3"/>
</dbReference>
<dbReference type="GO" id="GO:0006139">
    <property type="term" value="P:nucleobase-containing compound metabolic process"/>
    <property type="evidence" value="ECO:0007669"/>
    <property type="project" value="InterPro"/>
</dbReference>
<dbReference type="SMART" id="SM00225">
    <property type="entry name" value="BTB"/>
    <property type="match status" value="1"/>
</dbReference>
<feature type="domain" description="C2H2-type" evidence="22">
    <location>
        <begin position="2097"/>
        <end position="2124"/>
    </location>
</feature>
<dbReference type="GO" id="GO:0019205">
    <property type="term" value="F:nucleobase-containing compound kinase activity"/>
    <property type="evidence" value="ECO:0007669"/>
    <property type="project" value="InterPro"/>
</dbReference>
<keyword evidence="6" id="KW-0547">Nucleotide-binding</keyword>
<dbReference type="SUPFAM" id="SSF52540">
    <property type="entry name" value="P-loop containing nucleoside triphosphate hydrolases"/>
    <property type="match status" value="4"/>
</dbReference>
<comment type="subunit">
    <text evidence="15">Interacts with MN1.</text>
</comment>
<evidence type="ECO:0000256" key="18">
    <source>
        <dbReference type="PROSITE-ProRule" id="PRU00042"/>
    </source>
</evidence>
<dbReference type="PROSITE" id="PS50157">
    <property type="entry name" value="ZINC_FINGER_C2H2_2"/>
    <property type="match status" value="8"/>
</dbReference>
<feature type="region of interest" description="Disordered" evidence="20">
    <location>
        <begin position="687"/>
        <end position="743"/>
    </location>
</feature>
<feature type="domain" description="C2H2-type" evidence="22">
    <location>
        <begin position="2013"/>
        <end position="2040"/>
    </location>
</feature>
<keyword evidence="7 18" id="KW-0863">Zinc-finger</keyword>
<dbReference type="InterPro" id="IPR011333">
    <property type="entry name" value="SKP1/BTB/POZ_sf"/>
</dbReference>
<dbReference type="GO" id="GO:0008270">
    <property type="term" value="F:zinc ion binding"/>
    <property type="evidence" value="ECO:0007669"/>
    <property type="project" value="UniProtKB-KW"/>
</dbReference>
<feature type="domain" description="BTB" evidence="21">
    <location>
        <begin position="1666"/>
        <end position="1732"/>
    </location>
</feature>
<feature type="compositionally biased region" description="Basic and acidic residues" evidence="20">
    <location>
        <begin position="1868"/>
        <end position="1879"/>
    </location>
</feature>
<dbReference type="GO" id="GO:0005634">
    <property type="term" value="C:nucleus"/>
    <property type="evidence" value="ECO:0007669"/>
    <property type="project" value="UniProtKB-SubCell"/>
</dbReference>
<dbReference type="Gene3D" id="3.30.160.60">
    <property type="entry name" value="Classic Zinc Finger"/>
    <property type="match status" value="8"/>
</dbReference>
<dbReference type="CDD" id="cd18212">
    <property type="entry name" value="BTB_POZ_ZBTB24_ZNF450"/>
    <property type="match status" value="1"/>
</dbReference>
<evidence type="ECO:0000313" key="23">
    <source>
        <dbReference type="EMBL" id="TRZ22939.1"/>
    </source>
</evidence>
<dbReference type="InterPro" id="IPR027417">
    <property type="entry name" value="P-loop_NTPase"/>
</dbReference>
<evidence type="ECO:0000256" key="12">
    <source>
        <dbReference type="ARBA" id="ARBA00023163"/>
    </source>
</evidence>
<dbReference type="InterPro" id="IPR050457">
    <property type="entry name" value="ZnFinger_BTB_dom_contain"/>
</dbReference>
<evidence type="ECO:0000313" key="24">
    <source>
        <dbReference type="Proteomes" id="UP000796761"/>
    </source>
</evidence>
<comment type="subcellular location">
    <subcellularLocation>
        <location evidence="1">Nucleus</location>
    </subcellularLocation>
</comment>
<dbReference type="PROSITE" id="PS00028">
    <property type="entry name" value="ZINC_FINGER_C2H2_1"/>
    <property type="match status" value="8"/>
</dbReference>
<keyword evidence="24" id="KW-1185">Reference proteome</keyword>
<evidence type="ECO:0000256" key="15">
    <source>
        <dbReference type="ARBA" id="ARBA00065867"/>
    </source>
</evidence>
<dbReference type="Gene3D" id="3.30.710.10">
    <property type="entry name" value="Potassium Channel Kv1.1, Chain A"/>
    <property type="match status" value="1"/>
</dbReference>
<dbReference type="SUPFAM" id="SSF54695">
    <property type="entry name" value="POZ domain"/>
    <property type="match status" value="1"/>
</dbReference>
<dbReference type="GO" id="GO:0000978">
    <property type="term" value="F:RNA polymerase II cis-regulatory region sequence-specific DNA binding"/>
    <property type="evidence" value="ECO:0007669"/>
    <property type="project" value="TreeGrafter"/>
</dbReference>
<dbReference type="FunFam" id="3.30.160.60:FF:002343">
    <property type="entry name" value="Zinc finger protein 33A"/>
    <property type="match status" value="1"/>
</dbReference>
<feature type="region of interest" description="Disordered" evidence="20">
    <location>
        <begin position="1838"/>
        <end position="1890"/>
    </location>
</feature>
<keyword evidence="5" id="KW-0677">Repeat</keyword>
<evidence type="ECO:0000256" key="19">
    <source>
        <dbReference type="SAM" id="Coils"/>
    </source>
</evidence>
<feature type="coiled-coil region" evidence="19">
    <location>
        <begin position="424"/>
        <end position="458"/>
    </location>
</feature>
<dbReference type="FunFam" id="3.30.160.60:FF:000692">
    <property type="entry name" value="Zinc finger and BTB domain containing 24"/>
    <property type="match status" value="1"/>
</dbReference>
<evidence type="ECO:0000259" key="21">
    <source>
        <dbReference type="PROSITE" id="PS50097"/>
    </source>
</evidence>
<evidence type="ECO:0000256" key="10">
    <source>
        <dbReference type="ARBA" id="ARBA00023015"/>
    </source>
</evidence>
<dbReference type="PROSITE" id="PS50097">
    <property type="entry name" value="BTB"/>
    <property type="match status" value="1"/>
</dbReference>
<dbReference type="InterPro" id="IPR000210">
    <property type="entry name" value="BTB/POZ_dom"/>
</dbReference>
<name>A0A8K1LQU3_9PASS</name>
<evidence type="ECO:0000256" key="11">
    <source>
        <dbReference type="ARBA" id="ARBA00023125"/>
    </source>
</evidence>
<comment type="function">
    <text evidence="14">May be involved in BMP2-induced transcription.</text>
</comment>
<keyword evidence="8" id="KW-0418">Kinase</keyword>
<dbReference type="FunFam" id="3.30.160.60:FF:000765">
    <property type="entry name" value="Zinc finger 45-like"/>
    <property type="match status" value="1"/>
</dbReference>
<evidence type="ECO:0000256" key="3">
    <source>
        <dbReference type="ARBA" id="ARBA00022679"/>
    </source>
</evidence>
<dbReference type="SMART" id="SM00355">
    <property type="entry name" value="ZnF_C2H2"/>
    <property type="match status" value="8"/>
</dbReference>
<dbReference type="InterPro" id="IPR000850">
    <property type="entry name" value="Adenylat/UMP-CMP_kin"/>
</dbReference>
<evidence type="ECO:0000256" key="9">
    <source>
        <dbReference type="ARBA" id="ARBA00022833"/>
    </source>
</evidence>
<evidence type="ECO:0000259" key="22">
    <source>
        <dbReference type="PROSITE" id="PS50157"/>
    </source>
</evidence>
<dbReference type="SMART" id="SM00382">
    <property type="entry name" value="AAA"/>
    <property type="match status" value="2"/>
</dbReference>
<keyword evidence="3" id="KW-0808">Transferase</keyword>
<evidence type="ECO:0000256" key="2">
    <source>
        <dbReference type="ARBA" id="ARBA00006991"/>
    </source>
</evidence>
<evidence type="ECO:0000256" key="8">
    <source>
        <dbReference type="ARBA" id="ARBA00022777"/>
    </source>
</evidence>
<dbReference type="OrthoDB" id="439792at2759"/>
<dbReference type="InterPro" id="IPR003593">
    <property type="entry name" value="AAA+_ATPase"/>
</dbReference>
<feature type="region of interest" description="Disordered" evidence="20">
    <location>
        <begin position="2289"/>
        <end position="2362"/>
    </location>
</feature>
<dbReference type="Gene3D" id="3.40.50.300">
    <property type="entry name" value="P-loop containing nucleotide triphosphate hydrolases"/>
    <property type="match status" value="4"/>
</dbReference>
<dbReference type="InterPro" id="IPR036236">
    <property type="entry name" value="Znf_C2H2_sf"/>
</dbReference>
<keyword evidence="10" id="KW-0805">Transcription regulation</keyword>
<proteinExistence type="inferred from homology"/>
<evidence type="ECO:0000256" key="5">
    <source>
        <dbReference type="ARBA" id="ARBA00022737"/>
    </source>
</evidence>
<feature type="domain" description="C2H2-type" evidence="22">
    <location>
        <begin position="1985"/>
        <end position="2012"/>
    </location>
</feature>
<keyword evidence="9" id="KW-0862">Zinc</keyword>
<dbReference type="CDD" id="cd01428">
    <property type="entry name" value="ADK"/>
    <property type="match status" value="1"/>
</dbReference>
<keyword evidence="4" id="KW-0479">Metal-binding</keyword>
<evidence type="ECO:0000256" key="6">
    <source>
        <dbReference type="ARBA" id="ARBA00022741"/>
    </source>
</evidence>
<feature type="compositionally biased region" description="Acidic residues" evidence="20">
    <location>
        <begin position="700"/>
        <end position="741"/>
    </location>
</feature>
<feature type="region of interest" description="Disordered" evidence="20">
    <location>
        <begin position="1761"/>
        <end position="1825"/>
    </location>
</feature>
<keyword evidence="13" id="KW-0539">Nucleus</keyword>
<feature type="region of interest" description="Disordered" evidence="20">
    <location>
        <begin position="598"/>
        <end position="619"/>
    </location>
</feature>
<feature type="compositionally biased region" description="Acidic residues" evidence="20">
    <location>
        <begin position="204"/>
        <end position="230"/>
    </location>
</feature>
<dbReference type="InterPro" id="IPR013087">
    <property type="entry name" value="Znf_C2H2_type"/>
</dbReference>
<evidence type="ECO:0000256" key="20">
    <source>
        <dbReference type="SAM" id="MobiDB-lite"/>
    </source>
</evidence>
<comment type="similarity">
    <text evidence="2">Belongs to the krueppel C2H2-type zinc-finger protein family.</text>
</comment>
<accession>A0A8K1LQU3</accession>
<feature type="compositionally biased region" description="Polar residues" evidence="20">
    <location>
        <begin position="2321"/>
        <end position="2350"/>
    </location>
</feature>
<evidence type="ECO:0000256" key="1">
    <source>
        <dbReference type="ARBA" id="ARBA00004123"/>
    </source>
</evidence>
<protein>
    <recommendedName>
        <fullName evidence="16">Zinc finger and BTB domain-containing protein 24</fullName>
    </recommendedName>
    <alternativeName>
        <fullName evidence="17">Zinc finger protein 450</fullName>
    </alternativeName>
</protein>
<feature type="domain" description="C2H2-type" evidence="22">
    <location>
        <begin position="1957"/>
        <end position="1984"/>
    </location>
</feature>
<dbReference type="Proteomes" id="UP000796761">
    <property type="component" value="Unassembled WGS sequence"/>
</dbReference>
<keyword evidence="11" id="KW-0238">DNA-binding</keyword>
<keyword evidence="12" id="KW-0804">Transcription</keyword>
<dbReference type="Pfam" id="PF00651">
    <property type="entry name" value="BTB"/>
    <property type="match status" value="1"/>
</dbReference>
<evidence type="ECO:0000256" key="13">
    <source>
        <dbReference type="ARBA" id="ARBA00023242"/>
    </source>
</evidence>
<feature type="compositionally biased region" description="Acidic residues" evidence="20">
    <location>
        <begin position="1036"/>
        <end position="1048"/>
    </location>
</feature>
<dbReference type="PANTHER" id="PTHR46105:SF28">
    <property type="entry name" value="ZINC FINGER PROTEIN 37-LIKE"/>
    <property type="match status" value="1"/>
</dbReference>
<feature type="domain" description="C2H2-type" evidence="22">
    <location>
        <begin position="2069"/>
        <end position="2096"/>
    </location>
</feature>
<dbReference type="EMBL" id="SWJQ01000085">
    <property type="protein sequence ID" value="TRZ22939.1"/>
    <property type="molecule type" value="Genomic_DNA"/>
</dbReference>
<dbReference type="SUPFAM" id="SSF57667">
    <property type="entry name" value="beta-beta-alpha zinc fingers"/>
    <property type="match status" value="4"/>
</dbReference>